<dbReference type="Proteomes" id="UP000678228">
    <property type="component" value="Unassembled WGS sequence"/>
</dbReference>
<accession>A0A940WVQ8</accession>
<dbReference type="EMBL" id="JAGKSQ010000003">
    <property type="protein sequence ID" value="MBP3951213.1"/>
    <property type="molecule type" value="Genomic_DNA"/>
</dbReference>
<protein>
    <submittedName>
        <fullName evidence="2">Spore coat protein</fullName>
    </submittedName>
</protein>
<evidence type="ECO:0000259" key="1">
    <source>
        <dbReference type="Pfam" id="PF07552"/>
    </source>
</evidence>
<dbReference type="AlphaFoldDB" id="A0A940WVQ8"/>
<evidence type="ECO:0000313" key="2">
    <source>
        <dbReference type="EMBL" id="MBP3951213.1"/>
    </source>
</evidence>
<keyword evidence="2" id="KW-0167">Capsid protein</keyword>
<proteinExistence type="predicted"/>
<keyword evidence="2" id="KW-0946">Virion</keyword>
<reference evidence="2" key="1">
    <citation type="submission" date="2021-03" db="EMBL/GenBank/DDBJ databases">
        <title>Bacillus suaedae sp. nov., isolated from Suaeda aralocaspica.</title>
        <authorList>
            <person name="Lei R.F.R."/>
        </authorList>
    </citation>
    <scope>NUCLEOTIDE SEQUENCE</scope>
    <source>
        <strain evidence="2">YZJH907-2</strain>
    </source>
</reference>
<keyword evidence="3" id="KW-1185">Reference proteome</keyword>
<feature type="domain" description="Spore coat protein X/V" evidence="1">
    <location>
        <begin position="101"/>
        <end position="158"/>
    </location>
</feature>
<feature type="domain" description="Spore coat protein X/V" evidence="1">
    <location>
        <begin position="37"/>
        <end position="94"/>
    </location>
</feature>
<dbReference type="RefSeq" id="WP_210596907.1">
    <property type="nucleotide sequence ID" value="NZ_JAGKSQ010000003.1"/>
</dbReference>
<dbReference type="InterPro" id="IPR011428">
    <property type="entry name" value="Spore_coat_X/V"/>
</dbReference>
<dbReference type="Pfam" id="PF07552">
    <property type="entry name" value="Coat_X"/>
    <property type="match status" value="2"/>
</dbReference>
<gene>
    <name evidence="2" type="ORF">J7W16_08695</name>
</gene>
<dbReference type="GO" id="GO:0031160">
    <property type="term" value="C:spore wall"/>
    <property type="evidence" value="ECO:0007669"/>
    <property type="project" value="InterPro"/>
</dbReference>
<comment type="caution">
    <text evidence="2">The sequence shown here is derived from an EMBL/GenBank/DDBJ whole genome shotgun (WGS) entry which is preliminary data.</text>
</comment>
<name>A0A940WVQ8_9BACI</name>
<organism evidence="2 3">
    <name type="scientific">Halalkalibacter suaedae</name>
    <dbReference type="NCBI Taxonomy" id="2822140"/>
    <lineage>
        <taxon>Bacteria</taxon>
        <taxon>Bacillati</taxon>
        <taxon>Bacillota</taxon>
        <taxon>Bacilli</taxon>
        <taxon>Bacillales</taxon>
        <taxon>Bacillaceae</taxon>
        <taxon>Halalkalibacter</taxon>
    </lineage>
</organism>
<evidence type="ECO:0000313" key="3">
    <source>
        <dbReference type="Proteomes" id="UP000678228"/>
    </source>
</evidence>
<sequence length="159" mass="17273">MNQDVYYSTESTTKSAGWSALDPKSTHPCIPTCEEGDDVVQEAGQVSKTLQHSEELIFIKDSCDITVNTTDTKAAVQLQASLQAAIALVISISIADSDQAEEITQELLQSSKIKQISVQKTVIENSRNVEVTTTDTQIGVNIQLLLQILLALLVNLDIL</sequence>
<dbReference type="GO" id="GO:0030435">
    <property type="term" value="P:sporulation resulting in formation of a cellular spore"/>
    <property type="evidence" value="ECO:0007669"/>
    <property type="project" value="InterPro"/>
</dbReference>